<evidence type="ECO:0000313" key="1">
    <source>
        <dbReference type="EMBL" id="MED6214200.1"/>
    </source>
</evidence>
<comment type="caution">
    <text evidence="1">The sequence shown here is derived from an EMBL/GenBank/DDBJ whole genome shotgun (WGS) entry which is preliminary data.</text>
</comment>
<accession>A0ABU6YW66</accession>
<feature type="non-terminal residue" evidence="1">
    <location>
        <position position="1"/>
    </location>
</feature>
<gene>
    <name evidence="1" type="ORF">PIB30_100635</name>
</gene>
<keyword evidence="2" id="KW-1185">Reference proteome</keyword>
<dbReference type="Proteomes" id="UP001341840">
    <property type="component" value="Unassembled WGS sequence"/>
</dbReference>
<protein>
    <submittedName>
        <fullName evidence="1">Uncharacterized protein</fullName>
    </submittedName>
</protein>
<sequence length="72" mass="7901">SMDLRIGSADTNMKSAIRFYHCADRIGSDGFADQIKAAKFGSDADIHRGYADRIGSMCSPTCGRMEYLCGRM</sequence>
<dbReference type="EMBL" id="JASCZI010244490">
    <property type="protein sequence ID" value="MED6214200.1"/>
    <property type="molecule type" value="Genomic_DNA"/>
</dbReference>
<organism evidence="1 2">
    <name type="scientific">Stylosanthes scabra</name>
    <dbReference type="NCBI Taxonomy" id="79078"/>
    <lineage>
        <taxon>Eukaryota</taxon>
        <taxon>Viridiplantae</taxon>
        <taxon>Streptophyta</taxon>
        <taxon>Embryophyta</taxon>
        <taxon>Tracheophyta</taxon>
        <taxon>Spermatophyta</taxon>
        <taxon>Magnoliopsida</taxon>
        <taxon>eudicotyledons</taxon>
        <taxon>Gunneridae</taxon>
        <taxon>Pentapetalae</taxon>
        <taxon>rosids</taxon>
        <taxon>fabids</taxon>
        <taxon>Fabales</taxon>
        <taxon>Fabaceae</taxon>
        <taxon>Papilionoideae</taxon>
        <taxon>50 kb inversion clade</taxon>
        <taxon>dalbergioids sensu lato</taxon>
        <taxon>Dalbergieae</taxon>
        <taxon>Pterocarpus clade</taxon>
        <taxon>Stylosanthes</taxon>
    </lineage>
</organism>
<evidence type="ECO:0000313" key="2">
    <source>
        <dbReference type="Proteomes" id="UP001341840"/>
    </source>
</evidence>
<feature type="non-terminal residue" evidence="1">
    <location>
        <position position="72"/>
    </location>
</feature>
<proteinExistence type="predicted"/>
<reference evidence="1 2" key="1">
    <citation type="journal article" date="2023" name="Plants (Basel)">
        <title>Bridging the Gap: Combining Genomics and Transcriptomics Approaches to Understand Stylosanthes scabra, an Orphan Legume from the Brazilian Caatinga.</title>
        <authorList>
            <person name="Ferreira-Neto J.R.C."/>
            <person name="da Silva M.D."/>
            <person name="Binneck E."/>
            <person name="de Melo N.F."/>
            <person name="da Silva R.H."/>
            <person name="de Melo A.L.T.M."/>
            <person name="Pandolfi V."/>
            <person name="Bustamante F.O."/>
            <person name="Brasileiro-Vidal A.C."/>
            <person name="Benko-Iseppon A.M."/>
        </authorList>
    </citation>
    <scope>NUCLEOTIDE SEQUENCE [LARGE SCALE GENOMIC DNA]</scope>
    <source>
        <tissue evidence="1">Leaves</tissue>
    </source>
</reference>
<name>A0ABU6YW66_9FABA</name>